<evidence type="ECO:0000256" key="4">
    <source>
        <dbReference type="ARBA" id="ARBA00022968"/>
    </source>
</evidence>
<dbReference type="InterPro" id="IPR025846">
    <property type="entry name" value="TBL_N"/>
</dbReference>
<sequence length="227" mass="26283">MKFQAMELLFGKNTPKQMIPKVALLAVFAILVFTVTPLSYPLFRYSSSLKNRAPSVPLPSFDDLNESASLPSTSVKKCDIFTGEWVPNPKAPYYTNKTCWAIHEHQNCMKYGRPDSEFMKWRWKPNGCELPIFNPFQFLEIVRGKSLAFVGDSVGRNQMQSMICLLSRAEWPIDVSYTRDDYFMRWKYPNYNFTMASFWTPHLVRSKESDSNSPSQTAFTTFTLMSR</sequence>
<dbReference type="InterPro" id="IPR029962">
    <property type="entry name" value="TBL"/>
</dbReference>
<accession>I3S6V0</accession>
<evidence type="ECO:0000256" key="3">
    <source>
        <dbReference type="ARBA" id="ARBA00022692"/>
    </source>
</evidence>
<keyword evidence="6" id="KW-0472">Membrane</keyword>
<dbReference type="Pfam" id="PF14416">
    <property type="entry name" value="PMR5N"/>
    <property type="match status" value="1"/>
</dbReference>
<evidence type="ECO:0000256" key="1">
    <source>
        <dbReference type="ARBA" id="ARBA00004167"/>
    </source>
</evidence>
<reference evidence="10" key="1">
    <citation type="submission" date="2012-05" db="EMBL/GenBank/DDBJ databases">
        <authorList>
            <person name="Krishnakumar V."/>
            <person name="Cheung F."/>
            <person name="Xiao Y."/>
            <person name="Chan A."/>
            <person name="Moskal W.A."/>
            <person name="Town C.D."/>
        </authorList>
    </citation>
    <scope>NUCLEOTIDE SEQUENCE</scope>
</reference>
<dbReference type="PANTHER" id="PTHR32285">
    <property type="entry name" value="PROTEIN TRICHOME BIREFRINGENCE-LIKE 9-RELATED"/>
    <property type="match status" value="1"/>
</dbReference>
<evidence type="ECO:0000259" key="8">
    <source>
        <dbReference type="Pfam" id="PF13839"/>
    </source>
</evidence>
<dbReference type="GO" id="GO:0016020">
    <property type="term" value="C:membrane"/>
    <property type="evidence" value="ECO:0007669"/>
    <property type="project" value="UniProtKB-SubCell"/>
</dbReference>
<feature type="compositionally biased region" description="Polar residues" evidence="7">
    <location>
        <begin position="211"/>
        <end position="227"/>
    </location>
</feature>
<evidence type="ECO:0000313" key="10">
    <source>
        <dbReference type="EMBL" id="AFK35992.1"/>
    </source>
</evidence>
<comment type="similarity">
    <text evidence="2">Belongs to the PC-esterase family. TBL subfamily.</text>
</comment>
<organism evidence="10">
    <name type="scientific">Lotus japonicus</name>
    <name type="common">Lotus corniculatus var. japonicus</name>
    <dbReference type="NCBI Taxonomy" id="34305"/>
    <lineage>
        <taxon>Eukaryota</taxon>
        <taxon>Viridiplantae</taxon>
        <taxon>Streptophyta</taxon>
        <taxon>Embryophyta</taxon>
        <taxon>Tracheophyta</taxon>
        <taxon>Spermatophyta</taxon>
        <taxon>Magnoliopsida</taxon>
        <taxon>eudicotyledons</taxon>
        <taxon>Gunneridae</taxon>
        <taxon>Pentapetalae</taxon>
        <taxon>rosids</taxon>
        <taxon>fabids</taxon>
        <taxon>Fabales</taxon>
        <taxon>Fabaceae</taxon>
        <taxon>Papilionoideae</taxon>
        <taxon>50 kb inversion clade</taxon>
        <taxon>NPAAA clade</taxon>
        <taxon>Hologalegina</taxon>
        <taxon>robinioid clade</taxon>
        <taxon>Loteae</taxon>
        <taxon>Lotus</taxon>
    </lineage>
</organism>
<comment type="subcellular location">
    <subcellularLocation>
        <location evidence="1">Membrane</location>
        <topology evidence="1">Single-pass membrane protein</topology>
    </subcellularLocation>
</comment>
<keyword evidence="5" id="KW-1133">Transmembrane helix</keyword>
<keyword evidence="4" id="KW-0735">Signal-anchor</keyword>
<dbReference type="InterPro" id="IPR026057">
    <property type="entry name" value="TBL_C"/>
</dbReference>
<keyword evidence="3" id="KW-0812">Transmembrane</keyword>
<evidence type="ECO:0000256" key="7">
    <source>
        <dbReference type="SAM" id="MobiDB-lite"/>
    </source>
</evidence>
<dbReference type="GO" id="GO:0016413">
    <property type="term" value="F:O-acetyltransferase activity"/>
    <property type="evidence" value="ECO:0007669"/>
    <property type="project" value="InterPro"/>
</dbReference>
<feature type="region of interest" description="Disordered" evidence="7">
    <location>
        <begin position="206"/>
        <end position="227"/>
    </location>
</feature>
<protein>
    <submittedName>
        <fullName evidence="10">Uncharacterized protein</fullName>
    </submittedName>
</protein>
<proteinExistence type="evidence at transcript level"/>
<dbReference type="AlphaFoldDB" id="I3S6V0"/>
<evidence type="ECO:0000256" key="2">
    <source>
        <dbReference type="ARBA" id="ARBA00007727"/>
    </source>
</evidence>
<evidence type="ECO:0000256" key="6">
    <source>
        <dbReference type="ARBA" id="ARBA00023136"/>
    </source>
</evidence>
<feature type="domain" description="Trichome birefringence-like N-terminal" evidence="9">
    <location>
        <begin position="76"/>
        <end position="129"/>
    </location>
</feature>
<dbReference type="PANTHER" id="PTHR32285:SF48">
    <property type="entry name" value="PROTEIN TRICHOME BIREFRINGENCE-LIKE 19"/>
    <property type="match status" value="1"/>
</dbReference>
<dbReference type="EMBL" id="BT136197">
    <property type="protein sequence ID" value="AFK35992.1"/>
    <property type="molecule type" value="mRNA"/>
</dbReference>
<evidence type="ECO:0000259" key="9">
    <source>
        <dbReference type="Pfam" id="PF14416"/>
    </source>
</evidence>
<feature type="domain" description="Trichome birefringence-like C-terminal" evidence="8">
    <location>
        <begin position="130"/>
        <end position="218"/>
    </location>
</feature>
<evidence type="ECO:0000256" key="5">
    <source>
        <dbReference type="ARBA" id="ARBA00022989"/>
    </source>
</evidence>
<name>I3S6V0_LOTJA</name>
<dbReference type="GO" id="GO:0005794">
    <property type="term" value="C:Golgi apparatus"/>
    <property type="evidence" value="ECO:0007669"/>
    <property type="project" value="TreeGrafter"/>
</dbReference>
<dbReference type="Pfam" id="PF13839">
    <property type="entry name" value="PC-Esterase"/>
    <property type="match status" value="1"/>
</dbReference>